<feature type="transmembrane region" description="Helical" evidence="3">
    <location>
        <begin position="233"/>
        <end position="254"/>
    </location>
</feature>
<organism evidence="4 5">
    <name type="scientific">Periophthalmus magnuspinnatus</name>
    <dbReference type="NCBI Taxonomy" id="409849"/>
    <lineage>
        <taxon>Eukaryota</taxon>
        <taxon>Metazoa</taxon>
        <taxon>Chordata</taxon>
        <taxon>Craniata</taxon>
        <taxon>Vertebrata</taxon>
        <taxon>Euteleostomi</taxon>
        <taxon>Actinopterygii</taxon>
        <taxon>Neopterygii</taxon>
        <taxon>Teleostei</taxon>
        <taxon>Neoteleostei</taxon>
        <taxon>Acanthomorphata</taxon>
        <taxon>Gobiaria</taxon>
        <taxon>Gobiiformes</taxon>
        <taxon>Gobioidei</taxon>
        <taxon>Gobiidae</taxon>
        <taxon>Oxudercinae</taxon>
        <taxon>Periophthalmus</taxon>
    </lineage>
</organism>
<evidence type="ECO:0000313" key="4">
    <source>
        <dbReference type="Ensembl" id="ENSPMGP00000018787.1"/>
    </source>
</evidence>
<dbReference type="Ensembl" id="ENSPMGT00000020033.1">
    <property type="protein sequence ID" value="ENSPMGP00000018787.1"/>
    <property type="gene ID" value="ENSPMGG00000015293.1"/>
</dbReference>
<dbReference type="InterPro" id="IPR039034">
    <property type="entry name" value="INPP4"/>
</dbReference>
<keyword evidence="1" id="KW-0378">Hydrolase</keyword>
<keyword evidence="3" id="KW-0812">Transmembrane</keyword>
<keyword evidence="3" id="KW-0472">Membrane</keyword>
<dbReference type="PANTHER" id="PTHR12187:SF3">
    <property type="entry name" value="INOSITOL POLYPHOSPHATE 4-PHOSPHATASE TYPE II"/>
    <property type="match status" value="1"/>
</dbReference>
<evidence type="ECO:0000256" key="3">
    <source>
        <dbReference type="SAM" id="Phobius"/>
    </source>
</evidence>
<dbReference type="GO" id="GO:0016316">
    <property type="term" value="F:phosphatidylinositol-3,4-bisphosphate 4-phosphatase activity"/>
    <property type="evidence" value="ECO:0007669"/>
    <property type="project" value="InterPro"/>
</dbReference>
<keyword evidence="2" id="KW-0443">Lipid metabolism</keyword>
<dbReference type="Proteomes" id="UP000261520">
    <property type="component" value="Unplaced"/>
</dbReference>
<reference evidence="4" key="2">
    <citation type="submission" date="2025-09" db="UniProtKB">
        <authorList>
            <consortium name="Ensembl"/>
        </authorList>
    </citation>
    <scope>IDENTIFICATION</scope>
</reference>
<dbReference type="AlphaFoldDB" id="A0A3B4ANN8"/>
<proteinExistence type="predicted"/>
<evidence type="ECO:0000256" key="2">
    <source>
        <dbReference type="ARBA" id="ARBA00023098"/>
    </source>
</evidence>
<keyword evidence="3" id="KW-1133">Transmembrane helix</keyword>
<feature type="transmembrane region" description="Helical" evidence="3">
    <location>
        <begin position="662"/>
        <end position="688"/>
    </location>
</feature>
<name>A0A3B4ANN8_9GOBI</name>
<dbReference type="PANTHER" id="PTHR12187">
    <property type="entry name" value="AGAP000124-PA"/>
    <property type="match status" value="1"/>
</dbReference>
<keyword evidence="5" id="KW-1185">Reference proteome</keyword>
<sequence>MSFFPLILFFCPPGTLFSSTLISVSSVYLSFCSRPVDGVSEVGEVKVSEVQMEAETDDKTTSDTKVCAPSAGNLLCCSVGKVYRFPTQDKGWLLVQEKMSETPLSFSLPRQLLSMLSVEYRNRAQEVMDLRDLSPHLEERRSDIISRCDHMTRCYQETLQQLDTVSGSSSKSERHLQFVPTNLHCQRMEVTSPDTTGKNIWYDVTTFGAPADHHQGFKQGGLRRLMSRVDMNGSVRILLLLLLLLLLLILQSLLQLLNQTGTRTFYFPQTEEFVHALKDELVNRALLAEHRQTAARRLYTCNGNLPGNTSANQERRVSEGQLEVNRAELDYDEEEWDTVWANVGKSLNCIIALVDRLKEKQGSAPSSSSSPSSSLSWQEQLLPLVVTLRDCVREAVSKARAAMTFVLLQGAAADTVGQGSEQLVQRQHGVFSQTLTAVTSAFILKLHNSLDDANFLKQLHTIGILAQFEGLLSTYGDELGMLEDMEMGVSELNKVKFVLTEGKSDQSDDLLPTLTGTWDSLVVNVPLPPENFSSLPQELREGHLIHLHPVFFNIGINQQQTDVDTLPELLSALDSCVEAKKRKNVEVLWLAATVCRKVNGLRLTSCKSAKDRTSMSVTLEQCALLRERHGLHPQHFSAALDAMRRYCTLHTSEQKCPPRMHLYPVALLLVSSHVLVLWLIFSVVLLLAKYQ</sequence>
<evidence type="ECO:0000256" key="1">
    <source>
        <dbReference type="ARBA" id="ARBA00022801"/>
    </source>
</evidence>
<reference evidence="4" key="1">
    <citation type="submission" date="2025-08" db="UniProtKB">
        <authorList>
            <consortium name="Ensembl"/>
        </authorList>
    </citation>
    <scope>IDENTIFICATION</scope>
</reference>
<evidence type="ECO:0000313" key="5">
    <source>
        <dbReference type="Proteomes" id="UP000261520"/>
    </source>
</evidence>
<evidence type="ECO:0008006" key="6">
    <source>
        <dbReference type="Google" id="ProtNLM"/>
    </source>
</evidence>
<feature type="transmembrane region" description="Helical" evidence="3">
    <location>
        <begin position="6"/>
        <end position="31"/>
    </location>
</feature>
<protein>
    <recommendedName>
        <fullName evidence="6">Inositol polyphosphate-4-phosphatase type II B</fullName>
    </recommendedName>
</protein>
<dbReference type="GO" id="GO:0005737">
    <property type="term" value="C:cytoplasm"/>
    <property type="evidence" value="ECO:0007669"/>
    <property type="project" value="TreeGrafter"/>
</dbReference>
<accession>A0A3B4ANN8</accession>